<evidence type="ECO:0000256" key="6">
    <source>
        <dbReference type="ARBA" id="ARBA00022687"/>
    </source>
</evidence>
<dbReference type="PROSITE" id="PS00246">
    <property type="entry name" value="WNT1"/>
    <property type="match status" value="1"/>
</dbReference>
<evidence type="ECO:0000256" key="3">
    <source>
        <dbReference type="ARBA" id="ARBA00022473"/>
    </source>
</evidence>
<evidence type="ECO:0000256" key="7">
    <source>
        <dbReference type="ARBA" id="ARBA00023157"/>
    </source>
</evidence>
<dbReference type="GO" id="GO:0045165">
    <property type="term" value="P:cell fate commitment"/>
    <property type="evidence" value="ECO:0007669"/>
    <property type="project" value="TreeGrafter"/>
</dbReference>
<dbReference type="PANTHER" id="PTHR12027">
    <property type="entry name" value="WNT RELATED"/>
    <property type="match status" value="1"/>
</dbReference>
<dbReference type="GO" id="GO:0005615">
    <property type="term" value="C:extracellular space"/>
    <property type="evidence" value="ECO:0007669"/>
    <property type="project" value="TreeGrafter"/>
</dbReference>
<dbReference type="SMART" id="SM00097">
    <property type="entry name" value="WNT1"/>
    <property type="match status" value="1"/>
</dbReference>
<feature type="signal peptide" evidence="11">
    <location>
        <begin position="1"/>
        <end position="17"/>
    </location>
</feature>
<evidence type="ECO:0000256" key="5">
    <source>
        <dbReference type="ARBA" id="ARBA00022530"/>
    </source>
</evidence>
<gene>
    <name evidence="12" type="ORF">BpHYR1_032039</name>
</gene>
<keyword evidence="3 10" id="KW-0217">Developmental protein</keyword>
<dbReference type="EMBL" id="REGN01010121">
    <property type="protein sequence ID" value="RMZ99650.1"/>
    <property type="molecule type" value="Genomic_DNA"/>
</dbReference>
<dbReference type="InterPro" id="IPR018161">
    <property type="entry name" value="Wnt_CS"/>
</dbReference>
<keyword evidence="4" id="KW-0964">Secreted</keyword>
<accession>A0A3M7PLQ6</accession>
<dbReference type="GO" id="GO:0060070">
    <property type="term" value="P:canonical Wnt signaling pathway"/>
    <property type="evidence" value="ECO:0007669"/>
    <property type="project" value="TreeGrafter"/>
</dbReference>
<evidence type="ECO:0000256" key="8">
    <source>
        <dbReference type="ARBA" id="ARBA00023180"/>
    </source>
</evidence>
<dbReference type="AlphaFoldDB" id="A0A3M7PLQ6"/>
<comment type="similarity">
    <text evidence="2 10">Belongs to the Wnt family.</text>
</comment>
<dbReference type="STRING" id="10195.A0A3M7PLQ6"/>
<keyword evidence="5" id="KW-0272">Extracellular matrix</keyword>
<comment type="subcellular location">
    <subcellularLocation>
        <location evidence="1 10">Secreted</location>
        <location evidence="1 10">Extracellular space</location>
        <location evidence="1 10">Extracellular matrix</location>
    </subcellularLocation>
</comment>
<dbReference type="PANTHER" id="PTHR12027:SF101">
    <property type="entry name" value="PROTEIN WNT-4"/>
    <property type="match status" value="1"/>
</dbReference>
<feature type="chain" id="PRO_5018265265" description="Protein Wnt" evidence="11">
    <location>
        <begin position="18"/>
        <end position="345"/>
    </location>
</feature>
<evidence type="ECO:0000256" key="4">
    <source>
        <dbReference type="ARBA" id="ARBA00022525"/>
    </source>
</evidence>
<keyword evidence="7" id="KW-1015">Disulfide bond</keyword>
<keyword evidence="8" id="KW-0325">Glycoprotein</keyword>
<keyword evidence="11" id="KW-0732">Signal</keyword>
<reference evidence="12 13" key="1">
    <citation type="journal article" date="2018" name="Sci. Rep.">
        <title>Genomic signatures of local adaptation to the degree of environmental predictability in rotifers.</title>
        <authorList>
            <person name="Franch-Gras L."/>
            <person name="Hahn C."/>
            <person name="Garcia-Roger E.M."/>
            <person name="Carmona M.J."/>
            <person name="Serra M."/>
            <person name="Gomez A."/>
        </authorList>
    </citation>
    <scope>NUCLEOTIDE SEQUENCE [LARGE SCALE GENOMIC DNA]</scope>
    <source>
        <strain evidence="12">HYR1</strain>
    </source>
</reference>
<dbReference type="GO" id="GO:0005109">
    <property type="term" value="F:frizzled binding"/>
    <property type="evidence" value="ECO:0007669"/>
    <property type="project" value="TreeGrafter"/>
</dbReference>
<dbReference type="PRINTS" id="PR01349">
    <property type="entry name" value="WNTPROTEIN"/>
</dbReference>
<evidence type="ECO:0000256" key="9">
    <source>
        <dbReference type="ARBA" id="ARBA00023288"/>
    </source>
</evidence>
<dbReference type="OrthoDB" id="5945655at2759"/>
<evidence type="ECO:0000313" key="12">
    <source>
        <dbReference type="EMBL" id="RMZ99650.1"/>
    </source>
</evidence>
<protein>
    <recommendedName>
        <fullName evidence="10">Protein Wnt</fullName>
    </recommendedName>
</protein>
<proteinExistence type="inferred from homology"/>
<comment type="function">
    <text evidence="10">Ligand for members of the frizzled family of seven transmembrane receptors.</text>
</comment>
<evidence type="ECO:0000256" key="2">
    <source>
        <dbReference type="ARBA" id="ARBA00005683"/>
    </source>
</evidence>
<keyword evidence="6 10" id="KW-0879">Wnt signaling pathway</keyword>
<dbReference type="Proteomes" id="UP000276133">
    <property type="component" value="Unassembled WGS sequence"/>
</dbReference>
<sequence length="345" mass="39209">MKNWIYLIFLLMPLCHASLSWLSIAHVTHLSKNMSQVQICDSLSGWTNIQKKFCREHFDFMDTIYQAAKITLSECESQFKSRRWNCSTSSNPNVFNRLPESGVREAAFVYALSSAALTYSITSACSEGKLAGCSCDETKKRPIRNGHLWSGCSDNIAYGMAVAESFLDPRLRKRANLLVVNLHNFETGRKVIEKNMNRQCKCHGVSGACEIKTCWRSMPSFSIIGTKLKEKYDAAVQVNVERKMNQKRVVARNRALASLSKNELVYVRNSPDFCRPIPRLATYGTRDRVCNKTSRGIDSCDLLCCGRPYVTQLEVVAYKCNCTFKWCCSVICKECKKIQEVTRCR</sequence>
<keyword evidence="13" id="KW-1185">Reference proteome</keyword>
<dbReference type="InterPro" id="IPR005817">
    <property type="entry name" value="Wnt"/>
</dbReference>
<dbReference type="GO" id="GO:0030182">
    <property type="term" value="P:neuron differentiation"/>
    <property type="evidence" value="ECO:0007669"/>
    <property type="project" value="TreeGrafter"/>
</dbReference>
<evidence type="ECO:0000256" key="10">
    <source>
        <dbReference type="RuleBase" id="RU003500"/>
    </source>
</evidence>
<comment type="caution">
    <text evidence="12">The sequence shown here is derived from an EMBL/GenBank/DDBJ whole genome shotgun (WGS) entry which is preliminary data.</text>
</comment>
<evidence type="ECO:0000256" key="1">
    <source>
        <dbReference type="ARBA" id="ARBA00004498"/>
    </source>
</evidence>
<dbReference type="Pfam" id="PF00110">
    <property type="entry name" value="wnt"/>
    <property type="match status" value="1"/>
</dbReference>
<organism evidence="12 13">
    <name type="scientific">Brachionus plicatilis</name>
    <name type="common">Marine rotifer</name>
    <name type="synonym">Brachionus muelleri</name>
    <dbReference type="NCBI Taxonomy" id="10195"/>
    <lineage>
        <taxon>Eukaryota</taxon>
        <taxon>Metazoa</taxon>
        <taxon>Spiralia</taxon>
        <taxon>Gnathifera</taxon>
        <taxon>Rotifera</taxon>
        <taxon>Eurotatoria</taxon>
        <taxon>Monogononta</taxon>
        <taxon>Pseudotrocha</taxon>
        <taxon>Ploima</taxon>
        <taxon>Brachionidae</taxon>
        <taxon>Brachionus</taxon>
    </lineage>
</organism>
<dbReference type="FunFam" id="3.30.2460.20:FF:000001">
    <property type="entry name" value="Wnt homolog"/>
    <property type="match status" value="1"/>
</dbReference>
<dbReference type="InterPro" id="IPR043158">
    <property type="entry name" value="Wnt_C"/>
</dbReference>
<evidence type="ECO:0000256" key="11">
    <source>
        <dbReference type="SAM" id="SignalP"/>
    </source>
</evidence>
<evidence type="ECO:0000313" key="13">
    <source>
        <dbReference type="Proteomes" id="UP000276133"/>
    </source>
</evidence>
<dbReference type="Gene3D" id="3.30.2460.20">
    <property type="match status" value="1"/>
</dbReference>
<keyword evidence="9" id="KW-0449">Lipoprotein</keyword>
<dbReference type="GO" id="GO:0005125">
    <property type="term" value="F:cytokine activity"/>
    <property type="evidence" value="ECO:0007669"/>
    <property type="project" value="TreeGrafter"/>
</dbReference>
<name>A0A3M7PLQ6_BRAPC</name>